<dbReference type="NCBIfam" id="TIGR01549">
    <property type="entry name" value="HAD-SF-IA-v1"/>
    <property type="match status" value="1"/>
</dbReference>
<dbReference type="InterPro" id="IPR050155">
    <property type="entry name" value="HAD-like_hydrolase_sf"/>
</dbReference>
<dbReference type="Proteomes" id="UP001595947">
    <property type="component" value="Unassembled WGS sequence"/>
</dbReference>
<dbReference type="InterPro" id="IPR041492">
    <property type="entry name" value="HAD_2"/>
</dbReference>
<accession>A0ABV9YT51</accession>
<dbReference type="EMBL" id="JBHSIV010000024">
    <property type="protein sequence ID" value="MFC5064529.1"/>
    <property type="molecule type" value="Genomic_DNA"/>
</dbReference>
<dbReference type="InterPro" id="IPR023214">
    <property type="entry name" value="HAD_sf"/>
</dbReference>
<dbReference type="InterPro" id="IPR023198">
    <property type="entry name" value="PGP-like_dom2"/>
</dbReference>
<dbReference type="RefSeq" id="WP_378037873.1">
    <property type="nucleotide sequence ID" value="NZ_JBHSIV010000024.1"/>
</dbReference>
<organism evidence="1 2">
    <name type="scientific">Actinomycetospora atypica</name>
    <dbReference type="NCBI Taxonomy" id="1290095"/>
    <lineage>
        <taxon>Bacteria</taxon>
        <taxon>Bacillati</taxon>
        <taxon>Actinomycetota</taxon>
        <taxon>Actinomycetes</taxon>
        <taxon>Pseudonocardiales</taxon>
        <taxon>Pseudonocardiaceae</taxon>
        <taxon>Actinomycetospora</taxon>
    </lineage>
</organism>
<dbReference type="InterPro" id="IPR036412">
    <property type="entry name" value="HAD-like_sf"/>
</dbReference>
<dbReference type="Gene3D" id="3.40.50.1000">
    <property type="entry name" value="HAD superfamily/HAD-like"/>
    <property type="match status" value="1"/>
</dbReference>
<evidence type="ECO:0000313" key="2">
    <source>
        <dbReference type="Proteomes" id="UP001595947"/>
    </source>
</evidence>
<dbReference type="PANTHER" id="PTHR43434">
    <property type="entry name" value="PHOSPHOGLYCOLATE PHOSPHATASE"/>
    <property type="match status" value="1"/>
</dbReference>
<reference evidence="2" key="1">
    <citation type="journal article" date="2019" name="Int. J. Syst. Evol. Microbiol.">
        <title>The Global Catalogue of Microorganisms (GCM) 10K type strain sequencing project: providing services to taxonomists for standard genome sequencing and annotation.</title>
        <authorList>
            <consortium name="The Broad Institute Genomics Platform"/>
            <consortium name="The Broad Institute Genome Sequencing Center for Infectious Disease"/>
            <person name="Wu L."/>
            <person name="Ma J."/>
        </authorList>
    </citation>
    <scope>NUCLEOTIDE SEQUENCE [LARGE SCALE GENOMIC DNA]</scope>
    <source>
        <strain evidence="2">CGMCC 4.7093</strain>
    </source>
</reference>
<dbReference type="SFLD" id="SFLDG01135">
    <property type="entry name" value="C1.5.6:_HAD__Beta-PGM__Phospha"/>
    <property type="match status" value="1"/>
</dbReference>
<protein>
    <submittedName>
        <fullName evidence="1">HAD family hydrolase</fullName>
        <ecNumber evidence="1">3.-.-.-</ecNumber>
    </submittedName>
</protein>
<comment type="caution">
    <text evidence="1">The sequence shown here is derived from an EMBL/GenBank/DDBJ whole genome shotgun (WGS) entry which is preliminary data.</text>
</comment>
<evidence type="ECO:0000313" key="1">
    <source>
        <dbReference type="EMBL" id="MFC5064529.1"/>
    </source>
</evidence>
<sequence length="218" mass="23138">MPDTAILDVDGTLVDSTYQHALAWYRAFRRFDITLPVRHLHRAIGMGGDQLVPHVAGDEAEAAHGDDLRAAHGEEFDRLIDEVSAFPDARELLEGLRADGLRIVLATSGGGEQGEHLLSLFGGRDLADAVVTSSDVESSKPAPDIVELALAQVGSSDAFLVGDATWDGQAGVRAGVPFYAVRTGGFSDDELLEGGATRVVQSLHELLGVIRSELLPTS</sequence>
<name>A0ABV9YT51_9PSEU</name>
<dbReference type="Pfam" id="PF13419">
    <property type="entry name" value="HAD_2"/>
    <property type="match status" value="1"/>
</dbReference>
<dbReference type="Gene3D" id="1.10.150.240">
    <property type="entry name" value="Putative phosphatase, domain 2"/>
    <property type="match status" value="1"/>
</dbReference>
<dbReference type="SUPFAM" id="SSF56784">
    <property type="entry name" value="HAD-like"/>
    <property type="match status" value="1"/>
</dbReference>
<keyword evidence="1" id="KW-0378">Hydrolase</keyword>
<dbReference type="PANTHER" id="PTHR43434:SF16">
    <property type="entry name" value="BLL8046 PROTEIN"/>
    <property type="match status" value="1"/>
</dbReference>
<gene>
    <name evidence="1" type="ORF">ACFPBZ_20070</name>
</gene>
<dbReference type="EC" id="3.-.-.-" evidence="1"/>
<keyword evidence="2" id="KW-1185">Reference proteome</keyword>
<dbReference type="InterPro" id="IPR006439">
    <property type="entry name" value="HAD-SF_hydro_IA"/>
</dbReference>
<proteinExistence type="predicted"/>
<dbReference type="GO" id="GO:0016787">
    <property type="term" value="F:hydrolase activity"/>
    <property type="evidence" value="ECO:0007669"/>
    <property type="project" value="UniProtKB-KW"/>
</dbReference>
<dbReference type="SFLD" id="SFLDS00003">
    <property type="entry name" value="Haloacid_Dehalogenase"/>
    <property type="match status" value="1"/>
</dbReference>
<dbReference type="SFLD" id="SFLDG01129">
    <property type="entry name" value="C1.5:_HAD__Beta-PGM__Phosphata"/>
    <property type="match status" value="1"/>
</dbReference>